<proteinExistence type="predicted"/>
<protein>
    <submittedName>
        <fullName evidence="1">Uncharacterized protein</fullName>
    </submittedName>
</protein>
<dbReference type="EMBL" id="PIQA01000003">
    <property type="protein sequence ID" value="RUO66714.1"/>
    <property type="molecule type" value="Genomic_DNA"/>
</dbReference>
<gene>
    <name evidence="1" type="ORF">CWI73_05370</name>
</gene>
<comment type="caution">
    <text evidence="1">The sequence shown here is derived from an EMBL/GenBank/DDBJ whole genome shotgun (WGS) entry which is preliminary data.</text>
</comment>
<name>A0A432YTR4_9GAMM</name>
<accession>A0A432YTR4</accession>
<evidence type="ECO:0000313" key="1">
    <source>
        <dbReference type="EMBL" id="RUO66714.1"/>
    </source>
</evidence>
<dbReference type="AlphaFoldDB" id="A0A432YTR4"/>
<sequence length="68" mass="7450">MGLWPGNRNQWSVSKLSGLESGAATPRIKGDRCLISNAVFLEGAADYTHLFNKSNATGYFFDKKQNIG</sequence>
<dbReference type="Proteomes" id="UP000288361">
    <property type="component" value="Unassembled WGS sequence"/>
</dbReference>
<organism evidence="1 2">
    <name type="scientific">Idiomarina piscisalsi</name>
    <dbReference type="NCBI Taxonomy" id="1096243"/>
    <lineage>
        <taxon>Bacteria</taxon>
        <taxon>Pseudomonadati</taxon>
        <taxon>Pseudomonadota</taxon>
        <taxon>Gammaproteobacteria</taxon>
        <taxon>Alteromonadales</taxon>
        <taxon>Idiomarinaceae</taxon>
        <taxon>Idiomarina</taxon>
    </lineage>
</organism>
<reference evidence="1 2" key="1">
    <citation type="journal article" date="2011" name="Front. Microbiol.">
        <title>Genomic signatures of strain selection and enhancement in Bacillus atrophaeus var. globigii, a historical biowarfare simulant.</title>
        <authorList>
            <person name="Gibbons H.S."/>
            <person name="Broomall S.M."/>
            <person name="McNew L.A."/>
            <person name="Daligault H."/>
            <person name="Chapman C."/>
            <person name="Bruce D."/>
            <person name="Karavis M."/>
            <person name="Krepps M."/>
            <person name="McGregor P.A."/>
            <person name="Hong C."/>
            <person name="Park K.H."/>
            <person name="Akmal A."/>
            <person name="Feldman A."/>
            <person name="Lin J.S."/>
            <person name="Chang W.E."/>
            <person name="Higgs B.W."/>
            <person name="Demirev P."/>
            <person name="Lindquist J."/>
            <person name="Liem A."/>
            <person name="Fochler E."/>
            <person name="Read T.D."/>
            <person name="Tapia R."/>
            <person name="Johnson S."/>
            <person name="Bishop-Lilly K.A."/>
            <person name="Detter C."/>
            <person name="Han C."/>
            <person name="Sozhamannan S."/>
            <person name="Rosenzweig C.N."/>
            <person name="Skowronski E.W."/>
        </authorList>
    </citation>
    <scope>NUCLEOTIDE SEQUENCE [LARGE SCALE GENOMIC DNA]</scope>
    <source>
        <strain evidence="1 2">TPS4-2</strain>
    </source>
</reference>
<evidence type="ECO:0000313" key="2">
    <source>
        <dbReference type="Proteomes" id="UP000288361"/>
    </source>
</evidence>